<dbReference type="EMBL" id="CP007806">
    <property type="protein sequence ID" value="AIG25225.1"/>
    <property type="molecule type" value="Genomic_DNA"/>
</dbReference>
<gene>
    <name evidence="1" type="ORF">BRLA_c008840</name>
</gene>
<dbReference type="Proteomes" id="UP000005850">
    <property type="component" value="Chromosome"/>
</dbReference>
<dbReference type="RefSeq" id="WP_003335270.1">
    <property type="nucleotide sequence ID" value="NZ_CP007806.1"/>
</dbReference>
<name>A0A075R6I7_BRELA</name>
<dbReference type="HOGENOM" id="CLU_2272025_0_0_9"/>
<dbReference type="AlphaFoldDB" id="A0A075R6I7"/>
<sequence length="108" mass="12796">MHYYGNETIMSITQAIHLKPNEIRVLEWVRTYEYVENTYGVDENVPIFLEIQLVPEGVRVQKNQITDFPNYTCLQKEVYIDIESALRVFKEWADEIIDRLKKQGTAIE</sequence>
<accession>A0A075R6I7</accession>
<dbReference type="STRING" id="1042163.BRLA_c008840"/>
<reference evidence="1 2" key="1">
    <citation type="journal article" date="2011" name="J. Bacteriol.">
        <title>Genome sequence of Brevibacillus laterosporus LMG 15441, a pathogen of invertebrates.</title>
        <authorList>
            <person name="Djukic M."/>
            <person name="Poehlein A."/>
            <person name="Thurmer A."/>
            <person name="Daniel R."/>
        </authorList>
    </citation>
    <scope>NUCLEOTIDE SEQUENCE [LARGE SCALE GENOMIC DNA]</scope>
    <source>
        <strain evidence="1 2">LMG 15441</strain>
    </source>
</reference>
<evidence type="ECO:0000313" key="2">
    <source>
        <dbReference type="Proteomes" id="UP000005850"/>
    </source>
</evidence>
<keyword evidence="2" id="KW-1185">Reference proteome</keyword>
<proteinExistence type="predicted"/>
<protein>
    <submittedName>
        <fullName evidence="1">Uncharacterized protein</fullName>
    </submittedName>
</protein>
<evidence type="ECO:0000313" key="1">
    <source>
        <dbReference type="EMBL" id="AIG25225.1"/>
    </source>
</evidence>
<organism evidence="1 2">
    <name type="scientific">Brevibacillus laterosporus LMG 15441</name>
    <dbReference type="NCBI Taxonomy" id="1042163"/>
    <lineage>
        <taxon>Bacteria</taxon>
        <taxon>Bacillati</taxon>
        <taxon>Bacillota</taxon>
        <taxon>Bacilli</taxon>
        <taxon>Bacillales</taxon>
        <taxon>Paenibacillaceae</taxon>
        <taxon>Brevibacillus</taxon>
    </lineage>
</organism>
<dbReference type="KEGG" id="blr:BRLA_c008840"/>